<dbReference type="EMBL" id="FTNK01000011">
    <property type="protein sequence ID" value="SIR34221.1"/>
    <property type="molecule type" value="Genomic_DNA"/>
</dbReference>
<protein>
    <submittedName>
        <fullName evidence="2">Predicted amidophosphoribosyltransferases</fullName>
    </submittedName>
</protein>
<dbReference type="Gene3D" id="3.40.50.2020">
    <property type="match status" value="1"/>
</dbReference>
<dbReference type="Proteomes" id="UP000186666">
    <property type="component" value="Unassembled WGS sequence"/>
</dbReference>
<evidence type="ECO:0000313" key="2">
    <source>
        <dbReference type="EMBL" id="SIR34221.1"/>
    </source>
</evidence>
<dbReference type="SUPFAM" id="SSF53271">
    <property type="entry name" value="PRTase-like"/>
    <property type="match status" value="1"/>
</dbReference>
<evidence type="ECO:0000256" key="1">
    <source>
        <dbReference type="ARBA" id="ARBA00008007"/>
    </source>
</evidence>
<accession>A0ABY1K6R8</accession>
<dbReference type="InterPro" id="IPR029057">
    <property type="entry name" value="PRTase-like"/>
</dbReference>
<gene>
    <name evidence="2" type="ORF">SAMN05421578_11188</name>
</gene>
<dbReference type="PANTHER" id="PTHR47505">
    <property type="entry name" value="DNA UTILIZATION PROTEIN YHGH"/>
    <property type="match status" value="1"/>
</dbReference>
<keyword evidence="3" id="KW-1185">Reference proteome</keyword>
<comment type="similarity">
    <text evidence="1">Belongs to the ComF/GntX family.</text>
</comment>
<proteinExistence type="inferred from homology"/>
<comment type="caution">
    <text evidence="2">The sequence shown here is derived from an EMBL/GenBank/DDBJ whole genome shotgun (WGS) entry which is preliminary data.</text>
</comment>
<reference evidence="2 3" key="1">
    <citation type="submission" date="2017-01" db="EMBL/GenBank/DDBJ databases">
        <authorList>
            <person name="Varghese N."/>
            <person name="Submissions S."/>
        </authorList>
    </citation>
    <scope>NUCLEOTIDE SEQUENCE [LARGE SCALE GENOMIC DNA]</scope>
    <source>
        <strain evidence="2 3">ATCC 23464</strain>
    </source>
</reference>
<dbReference type="PANTHER" id="PTHR47505:SF1">
    <property type="entry name" value="DNA UTILIZATION PROTEIN YHGH"/>
    <property type="match status" value="1"/>
</dbReference>
<name>A0ABY1K6R8_9BACL</name>
<organism evidence="2 3">
    <name type="scientific">Paenibacillus macquariensis</name>
    <dbReference type="NCBI Taxonomy" id="948756"/>
    <lineage>
        <taxon>Bacteria</taxon>
        <taxon>Bacillati</taxon>
        <taxon>Bacillota</taxon>
        <taxon>Bacilli</taxon>
        <taxon>Bacillales</taxon>
        <taxon>Paenibacillaceae</taxon>
        <taxon>Paenibacillus</taxon>
    </lineage>
</organism>
<dbReference type="RefSeq" id="WP_076576946.1">
    <property type="nucleotide sequence ID" value="NZ_FTNK01000011.1"/>
</dbReference>
<evidence type="ECO:0000313" key="3">
    <source>
        <dbReference type="Proteomes" id="UP000186666"/>
    </source>
</evidence>
<dbReference type="CDD" id="cd06223">
    <property type="entry name" value="PRTases_typeI"/>
    <property type="match status" value="1"/>
</dbReference>
<dbReference type="InterPro" id="IPR000836">
    <property type="entry name" value="PRTase_dom"/>
</dbReference>
<sequence>MIWRRILDPLHQLLAPPVATCLTCGRMTNRSTQIHGICRDCYNEIPWIRQPRCRTCGRHIGCPDCTRTGGHERFFICNRSAVAYSPVMREWLGQYKYRGNERYSELLIMMLGQAFDRMRNEHRHTDSQWTIDVITCVPVSSIRLQERGFNQAEVLAIGVAGLSQIPFRRLIIRERHTDKQSLKNRSDRIRDMMNTFEGDPDIINSIRNILESRHRSRVNSPLRILVIDDIYTTGSTINSCARVLWGAGEVIGHLLEIYSLTWARS</sequence>
<dbReference type="InterPro" id="IPR051910">
    <property type="entry name" value="ComF/GntX_DNA_util-trans"/>
</dbReference>